<evidence type="ECO:0000256" key="2">
    <source>
        <dbReference type="SAM" id="Phobius"/>
    </source>
</evidence>
<dbReference type="AlphaFoldDB" id="A0A064CA35"/>
<feature type="transmembrane region" description="Helical" evidence="2">
    <location>
        <begin position="132"/>
        <end position="157"/>
    </location>
</feature>
<keyword evidence="2" id="KW-0812">Transmembrane</keyword>
<feature type="transmembrane region" description="Helical" evidence="2">
    <location>
        <begin position="32"/>
        <end position="48"/>
    </location>
</feature>
<protein>
    <submittedName>
        <fullName evidence="3">Uncharacterized protein</fullName>
    </submittedName>
</protein>
<dbReference type="OrthoDB" id="4493164at2"/>
<organism evidence="3 4">
    <name type="scientific">Mycolicibacterium aromaticivorans JS19b1 = JCM 16368</name>
    <dbReference type="NCBI Taxonomy" id="1440774"/>
    <lineage>
        <taxon>Bacteria</taxon>
        <taxon>Bacillati</taxon>
        <taxon>Actinomycetota</taxon>
        <taxon>Actinomycetes</taxon>
        <taxon>Mycobacteriales</taxon>
        <taxon>Mycobacteriaceae</taxon>
        <taxon>Mycolicibacterium</taxon>
    </lineage>
</organism>
<feature type="region of interest" description="Disordered" evidence="1">
    <location>
        <begin position="500"/>
        <end position="562"/>
    </location>
</feature>
<feature type="compositionally biased region" description="Pro residues" evidence="1">
    <location>
        <begin position="672"/>
        <end position="683"/>
    </location>
</feature>
<keyword evidence="4" id="KW-1185">Reference proteome</keyword>
<gene>
    <name evidence="3" type="ORF">Y900_028320</name>
</gene>
<dbReference type="eggNOG" id="ENOG5031EB7">
    <property type="taxonomic scope" value="Bacteria"/>
</dbReference>
<sequence length="689" mass="71660">MTTAVLSARPLRDIAAERLGYELALHPRLRRVLIFVLATHTLALWALITAPRATAATMAAALNWTGITDSYGVPIGAYFLSTVDTMEALTEGGPDVSVVDPGSWVKWGAHALTTGLTHETVASWVQAQASCYIFLIAAVLWLLKFAMSSTWMSWLAIWFKPILEALRQLLVELHVFPICLALGIGVGAFHILWHGRRGHGAAIILSAFAIGMLGLWLTRDPLGELTGNDGLINQARTLGFSVAQAATNNGPIAGGGATGQLSHLTSVLADALLRAPLQIWNFGTTVDSIGSCGNAWSTAIMSGVRDAPAHAMSSCGAPQALHYAQSIDGSVFALGIGFCLLGLVFAVFVTYVTYSYIMVCGAALLNAVMAIFAVGPAMIHGAPRRRARRRLEQFFRHAFLVFVYVLYTCVSALLILKTVAPGGLASQVGMTSPVAMLVLVALWSVVATGVFWYLKREILHDHTRQDLVQTVRQAIHLGNSGYQRAQDKLTQGRDLADKARQRFSRSPGAEDTSTSSTTITQPAVPGRPPAGRTRVGSAGCTPGAPTSPPTTAIGQPGSSAAATSASRAGAGAATSASGAAGAAEAGAAVLAPEVAIPAAIAVGAASKIRAGHRQSSAPAQPPNGSRSRERGAEPAPAPALPAARQSGLPSPAKPASGPAAGDPAGTTARPTRPMPPQEAPQPVPGRDRS</sequence>
<feature type="transmembrane region" description="Helical" evidence="2">
    <location>
        <begin position="199"/>
        <end position="217"/>
    </location>
</feature>
<feature type="transmembrane region" description="Helical" evidence="2">
    <location>
        <begin position="331"/>
        <end position="350"/>
    </location>
</feature>
<evidence type="ECO:0000313" key="4">
    <source>
        <dbReference type="Proteomes" id="UP000022835"/>
    </source>
</evidence>
<feature type="compositionally biased region" description="Polar residues" evidence="1">
    <location>
        <begin position="613"/>
        <end position="625"/>
    </location>
</feature>
<feature type="compositionally biased region" description="Low complexity" evidence="1">
    <location>
        <begin position="538"/>
        <end position="562"/>
    </location>
</feature>
<feature type="transmembrane region" description="Helical" evidence="2">
    <location>
        <begin position="356"/>
        <end position="382"/>
    </location>
</feature>
<accession>A0A064CA35</accession>
<feature type="transmembrane region" description="Helical" evidence="2">
    <location>
        <begin position="394"/>
        <end position="415"/>
    </location>
</feature>
<evidence type="ECO:0000256" key="1">
    <source>
        <dbReference type="SAM" id="MobiDB-lite"/>
    </source>
</evidence>
<reference evidence="3" key="1">
    <citation type="submission" date="2014-05" db="EMBL/GenBank/DDBJ databases">
        <title>Genome sequence of Mycobacterium aromaticivorans strain JS19b1T (= DSM 45407T).</title>
        <authorList>
            <person name="Kwak Y."/>
            <person name="Park G.-S."/>
            <person name="Li Q.X."/>
            <person name="Lee S.-E."/>
            <person name="Shin J.-H."/>
        </authorList>
    </citation>
    <scope>NUCLEOTIDE SEQUENCE [LARGE SCALE GENOMIC DNA]</scope>
    <source>
        <strain evidence="3">JS19b1</strain>
    </source>
</reference>
<name>A0A064CA35_9MYCO</name>
<keyword evidence="2" id="KW-1133">Transmembrane helix</keyword>
<comment type="caution">
    <text evidence="3">The sequence shown here is derived from an EMBL/GenBank/DDBJ whole genome shotgun (WGS) entry which is preliminary data.</text>
</comment>
<proteinExistence type="predicted"/>
<feature type="region of interest" description="Disordered" evidence="1">
    <location>
        <begin position="611"/>
        <end position="689"/>
    </location>
</feature>
<dbReference type="Proteomes" id="UP000022835">
    <property type="component" value="Unassembled WGS sequence"/>
</dbReference>
<evidence type="ECO:0000313" key="3">
    <source>
        <dbReference type="EMBL" id="KDE97180.1"/>
    </source>
</evidence>
<dbReference type="STRING" id="1440774.Y900_028320"/>
<dbReference type="EMBL" id="JALN02000002">
    <property type="protein sequence ID" value="KDE97180.1"/>
    <property type="molecule type" value="Genomic_DNA"/>
</dbReference>
<feature type="compositionally biased region" description="Polar residues" evidence="1">
    <location>
        <begin position="511"/>
        <end position="521"/>
    </location>
</feature>
<feature type="transmembrane region" description="Helical" evidence="2">
    <location>
        <begin position="169"/>
        <end position="193"/>
    </location>
</feature>
<dbReference type="RefSeq" id="WP_036348467.1">
    <property type="nucleotide sequence ID" value="NZ_JALN02000002.1"/>
</dbReference>
<feature type="transmembrane region" description="Helical" evidence="2">
    <location>
        <begin position="435"/>
        <end position="454"/>
    </location>
</feature>
<feature type="compositionally biased region" description="Low complexity" evidence="1">
    <location>
        <begin position="640"/>
        <end position="671"/>
    </location>
</feature>
<keyword evidence="2" id="KW-0472">Membrane</keyword>